<keyword evidence="9 12" id="KW-0238">DNA-binding</keyword>
<keyword evidence="3 12" id="KW-0479">Metal-binding</keyword>
<feature type="binding site" evidence="12">
    <location>
        <position position="533"/>
    </location>
    <ligand>
        <name>Zn(2+)</name>
        <dbReference type="ChEBI" id="CHEBI:29105"/>
        <label>1</label>
    </ligand>
</feature>
<evidence type="ECO:0000313" key="16">
    <source>
        <dbReference type="Proteomes" id="UP000186953"/>
    </source>
</evidence>
<dbReference type="Gene3D" id="3.40.1440.60">
    <property type="entry name" value="PriA, 3(prime) DNA-binding domain"/>
    <property type="match status" value="1"/>
</dbReference>
<evidence type="ECO:0000256" key="7">
    <source>
        <dbReference type="ARBA" id="ARBA00022833"/>
    </source>
</evidence>
<dbReference type="SMART" id="SM00487">
    <property type="entry name" value="DEXDc"/>
    <property type="match status" value="1"/>
</dbReference>
<dbReference type="InterPro" id="IPR041222">
    <property type="entry name" value="PriA_3primeBD"/>
</dbReference>
<evidence type="ECO:0000259" key="13">
    <source>
        <dbReference type="PROSITE" id="PS51192"/>
    </source>
</evidence>
<dbReference type="GO" id="GO:1990077">
    <property type="term" value="C:primosome complex"/>
    <property type="evidence" value="ECO:0007669"/>
    <property type="project" value="UniProtKB-UniRule"/>
</dbReference>
<evidence type="ECO:0000256" key="4">
    <source>
        <dbReference type="ARBA" id="ARBA00022741"/>
    </source>
</evidence>
<dbReference type="NCBIfam" id="TIGR00595">
    <property type="entry name" value="priA"/>
    <property type="match status" value="1"/>
</dbReference>
<dbReference type="Pfam" id="PF00271">
    <property type="entry name" value="Helicase_C"/>
    <property type="match status" value="1"/>
</dbReference>
<feature type="binding site" evidence="12">
    <location>
        <position position="542"/>
    </location>
    <ligand>
        <name>Zn(2+)</name>
        <dbReference type="ChEBI" id="CHEBI:29105"/>
        <label>2</label>
    </ligand>
</feature>
<evidence type="ECO:0000313" key="15">
    <source>
        <dbReference type="EMBL" id="SIQ57225.1"/>
    </source>
</evidence>
<dbReference type="EMBL" id="FTMA01000002">
    <property type="protein sequence ID" value="SIQ57225.1"/>
    <property type="molecule type" value="Genomic_DNA"/>
</dbReference>
<keyword evidence="10 12" id="KW-0413">Isomerase</keyword>
<dbReference type="Pfam" id="PF17764">
    <property type="entry name" value="PriA_3primeBD"/>
    <property type="match status" value="1"/>
</dbReference>
<dbReference type="FunFam" id="3.40.50.300:FF:000489">
    <property type="entry name" value="Primosome assembly protein PriA"/>
    <property type="match status" value="1"/>
</dbReference>
<dbReference type="Pfam" id="PF00270">
    <property type="entry name" value="DEAD"/>
    <property type="match status" value="1"/>
</dbReference>
<dbReference type="GO" id="GO:0006310">
    <property type="term" value="P:DNA recombination"/>
    <property type="evidence" value="ECO:0007669"/>
    <property type="project" value="InterPro"/>
</dbReference>
<keyword evidence="16" id="KW-1185">Reference proteome</keyword>
<keyword evidence="7 12" id="KW-0862">Zinc</keyword>
<proteinExistence type="inferred from homology"/>
<dbReference type="SUPFAM" id="SSF52540">
    <property type="entry name" value="P-loop containing nucleoside triphosphate hydrolases"/>
    <property type="match status" value="2"/>
</dbReference>
<dbReference type="GO" id="GO:0003677">
    <property type="term" value="F:DNA binding"/>
    <property type="evidence" value="ECO:0007669"/>
    <property type="project" value="UniProtKB-UniRule"/>
</dbReference>
<dbReference type="PROSITE" id="PS51192">
    <property type="entry name" value="HELICASE_ATP_BIND_1"/>
    <property type="match status" value="1"/>
</dbReference>
<dbReference type="CDD" id="cd17929">
    <property type="entry name" value="DEXHc_priA"/>
    <property type="match status" value="1"/>
</dbReference>
<gene>
    <name evidence="12" type="primary">priA</name>
    <name evidence="15" type="ORF">SAMN05421797_102102</name>
</gene>
<keyword evidence="1 12" id="KW-0639">Primosome</keyword>
<dbReference type="InterPro" id="IPR011545">
    <property type="entry name" value="DEAD/DEAH_box_helicase_dom"/>
</dbReference>
<dbReference type="Pfam" id="PF18074">
    <property type="entry name" value="PriA_C"/>
    <property type="match status" value="1"/>
</dbReference>
<feature type="binding site" evidence="12">
    <location>
        <position position="536"/>
    </location>
    <ligand>
        <name>Zn(2+)</name>
        <dbReference type="ChEBI" id="CHEBI:29105"/>
        <label>1</label>
    </ligand>
</feature>
<keyword evidence="8 12" id="KW-0067">ATP-binding</keyword>
<dbReference type="GO" id="GO:0006269">
    <property type="term" value="P:DNA replication, synthesis of primer"/>
    <property type="evidence" value="ECO:0007669"/>
    <property type="project" value="UniProtKB-KW"/>
</dbReference>
<evidence type="ECO:0000256" key="12">
    <source>
        <dbReference type="HAMAP-Rule" id="MF_00983"/>
    </source>
</evidence>
<dbReference type="InterPro" id="IPR040498">
    <property type="entry name" value="PriA_CRR"/>
</dbReference>
<dbReference type="InterPro" id="IPR041236">
    <property type="entry name" value="PriA_C"/>
</dbReference>
<dbReference type="GO" id="GO:0016887">
    <property type="term" value="F:ATP hydrolysis activity"/>
    <property type="evidence" value="ECO:0007669"/>
    <property type="project" value="RHEA"/>
</dbReference>
<dbReference type="GO" id="GO:0008270">
    <property type="term" value="F:zinc ion binding"/>
    <property type="evidence" value="ECO:0007669"/>
    <property type="project" value="UniProtKB-UniRule"/>
</dbReference>
<keyword evidence="4 12" id="KW-0547">Nucleotide-binding</keyword>
<evidence type="ECO:0000256" key="3">
    <source>
        <dbReference type="ARBA" id="ARBA00022723"/>
    </source>
</evidence>
<comment type="catalytic activity">
    <reaction evidence="12">
        <text>Couples ATP hydrolysis with the unwinding of duplex DNA by translocating in the 3'-5' direction.</text>
        <dbReference type="EC" id="5.6.2.4"/>
    </reaction>
</comment>
<feature type="binding site" evidence="12">
    <location>
        <position position="563"/>
    </location>
    <ligand>
        <name>Zn(2+)</name>
        <dbReference type="ChEBI" id="CHEBI:29105"/>
        <label>2</label>
    </ligand>
</feature>
<dbReference type="EC" id="5.6.2.4" evidence="12"/>
<dbReference type="HAMAP" id="MF_00983">
    <property type="entry name" value="PriA"/>
    <property type="match status" value="1"/>
</dbReference>
<dbReference type="InterPro" id="IPR014001">
    <property type="entry name" value="Helicase_ATP-bd"/>
</dbReference>
<keyword evidence="2 12" id="KW-0235">DNA replication</keyword>
<dbReference type="PANTHER" id="PTHR30580:SF0">
    <property type="entry name" value="PRIMOSOMAL PROTEIN N"/>
    <property type="match status" value="1"/>
</dbReference>
<dbReference type="InterPro" id="IPR005259">
    <property type="entry name" value="PriA"/>
</dbReference>
<protein>
    <recommendedName>
        <fullName evidence="12">Replication restart protein PriA</fullName>
    </recommendedName>
    <alternativeName>
        <fullName evidence="12">ATP-dependent DNA helicase PriA</fullName>
        <ecNumber evidence="12">5.6.2.4</ecNumber>
    </alternativeName>
    <alternativeName>
        <fullName evidence="12">DNA 3'-5' helicase PriA</fullName>
    </alternativeName>
</protein>
<dbReference type="PANTHER" id="PTHR30580">
    <property type="entry name" value="PRIMOSOMAL PROTEIN N"/>
    <property type="match status" value="1"/>
</dbReference>
<comment type="cofactor">
    <cofactor evidence="12">
        <name>Zn(2+)</name>
        <dbReference type="ChEBI" id="CHEBI:29105"/>
    </cofactor>
    <text evidence="12">Binds 2 zinc ions per subunit.</text>
</comment>
<comment type="function">
    <text evidence="12">Initiates the restart of stalled replication forks, which reloads the replicative helicase on sites other than the origin of replication. Recognizes and binds to abandoned replication forks and remodels them to uncover a helicase loading site. Promotes assembly of the primosome at these replication forks.</text>
</comment>
<evidence type="ECO:0000256" key="6">
    <source>
        <dbReference type="ARBA" id="ARBA00022806"/>
    </source>
</evidence>
<dbReference type="InterPro" id="IPR001650">
    <property type="entry name" value="Helicase_C-like"/>
</dbReference>
<dbReference type="InterPro" id="IPR027417">
    <property type="entry name" value="P-loop_NTPase"/>
</dbReference>
<feature type="binding site" evidence="12">
    <location>
        <position position="560"/>
    </location>
    <ligand>
        <name>Zn(2+)</name>
        <dbReference type="ChEBI" id="CHEBI:29105"/>
        <label>2</label>
    </ligand>
</feature>
<evidence type="ECO:0000256" key="11">
    <source>
        <dbReference type="ARBA" id="ARBA00048988"/>
    </source>
</evidence>
<comment type="subunit">
    <text evidence="12">Component of the replication restart primosome.</text>
</comment>
<dbReference type="GO" id="GO:0006270">
    <property type="term" value="P:DNA replication initiation"/>
    <property type="evidence" value="ECO:0007669"/>
    <property type="project" value="TreeGrafter"/>
</dbReference>
<comment type="catalytic activity">
    <reaction evidence="11 12">
        <text>ATP + H2O = ADP + phosphate + H(+)</text>
        <dbReference type="Rhea" id="RHEA:13065"/>
        <dbReference type="ChEBI" id="CHEBI:15377"/>
        <dbReference type="ChEBI" id="CHEBI:15378"/>
        <dbReference type="ChEBI" id="CHEBI:30616"/>
        <dbReference type="ChEBI" id="CHEBI:43474"/>
        <dbReference type="ChEBI" id="CHEBI:456216"/>
        <dbReference type="EC" id="5.6.2.4"/>
    </reaction>
</comment>
<evidence type="ECO:0000256" key="10">
    <source>
        <dbReference type="ARBA" id="ARBA00023235"/>
    </source>
</evidence>
<feature type="binding site" evidence="12">
    <location>
        <position position="576"/>
    </location>
    <ligand>
        <name>Zn(2+)</name>
        <dbReference type="ChEBI" id="CHEBI:29105"/>
        <label>1</label>
    </ligand>
</feature>
<feature type="domain" description="Helicase ATP-binding" evidence="13">
    <location>
        <begin position="301"/>
        <end position="470"/>
    </location>
</feature>
<evidence type="ECO:0000256" key="2">
    <source>
        <dbReference type="ARBA" id="ARBA00022705"/>
    </source>
</evidence>
<dbReference type="GO" id="GO:0043138">
    <property type="term" value="F:3'-5' DNA helicase activity"/>
    <property type="evidence" value="ECO:0007669"/>
    <property type="project" value="UniProtKB-EC"/>
</dbReference>
<dbReference type="SMART" id="SM00490">
    <property type="entry name" value="HELICc"/>
    <property type="match status" value="1"/>
</dbReference>
<feature type="domain" description="Helicase C-terminal" evidence="14">
    <location>
        <begin position="568"/>
        <end position="722"/>
    </location>
</feature>
<evidence type="ECO:0000256" key="5">
    <source>
        <dbReference type="ARBA" id="ARBA00022801"/>
    </source>
</evidence>
<evidence type="ECO:0000256" key="9">
    <source>
        <dbReference type="ARBA" id="ARBA00023125"/>
    </source>
</evidence>
<keyword evidence="5 12" id="KW-0378">Hydrolase</keyword>
<evidence type="ECO:0000259" key="14">
    <source>
        <dbReference type="PROSITE" id="PS51194"/>
    </source>
</evidence>
<feature type="binding site" evidence="12">
    <location>
        <position position="573"/>
    </location>
    <ligand>
        <name>Zn(2+)</name>
        <dbReference type="ChEBI" id="CHEBI:29105"/>
        <label>1</label>
    </ligand>
</feature>
<dbReference type="GO" id="GO:0005524">
    <property type="term" value="F:ATP binding"/>
    <property type="evidence" value="ECO:0007669"/>
    <property type="project" value="UniProtKB-UniRule"/>
</dbReference>
<dbReference type="CDD" id="cd18804">
    <property type="entry name" value="SF2_C_priA"/>
    <property type="match status" value="1"/>
</dbReference>
<reference evidence="16" key="1">
    <citation type="submission" date="2017-01" db="EMBL/GenBank/DDBJ databases">
        <authorList>
            <person name="Varghese N."/>
            <person name="Submissions S."/>
        </authorList>
    </citation>
    <scope>NUCLEOTIDE SEQUENCE [LARGE SCALE GENOMIC DNA]</scope>
    <source>
        <strain evidence="16">DSM 15366</strain>
    </source>
</reference>
<evidence type="ECO:0000256" key="8">
    <source>
        <dbReference type="ARBA" id="ARBA00022840"/>
    </source>
</evidence>
<comment type="similarity">
    <text evidence="12">Belongs to the helicase family. PriA subfamily.</text>
</comment>
<name>A0A1N6TV24_9FLAO</name>
<feature type="binding site" evidence="12">
    <location>
        <position position="545"/>
    </location>
    <ligand>
        <name>Zn(2+)</name>
        <dbReference type="ChEBI" id="CHEBI:29105"/>
        <label>2</label>
    </ligand>
</feature>
<dbReference type="STRING" id="228959.SAMN05421797_102102"/>
<dbReference type="InterPro" id="IPR042115">
    <property type="entry name" value="PriA_3primeBD_sf"/>
</dbReference>
<dbReference type="Pfam" id="PF18319">
    <property type="entry name" value="Zn_ribbon_PriA"/>
    <property type="match status" value="1"/>
</dbReference>
<dbReference type="AlphaFoldDB" id="A0A1N6TV24"/>
<organism evidence="15 16">
    <name type="scientific">Maribacter ulvicola</name>
    <dbReference type="NCBI Taxonomy" id="228959"/>
    <lineage>
        <taxon>Bacteria</taxon>
        <taxon>Pseudomonadati</taxon>
        <taxon>Bacteroidota</taxon>
        <taxon>Flavobacteriia</taxon>
        <taxon>Flavobacteriales</taxon>
        <taxon>Flavobacteriaceae</taxon>
        <taxon>Maribacter</taxon>
    </lineage>
</organism>
<dbReference type="FunFam" id="3.40.1440.60:FF:000001">
    <property type="entry name" value="Primosomal protein N"/>
    <property type="match status" value="1"/>
</dbReference>
<evidence type="ECO:0000256" key="1">
    <source>
        <dbReference type="ARBA" id="ARBA00022515"/>
    </source>
</evidence>
<sequence length="826" mass="94331">MATGGRVTMANFINVILPIPLEKSFTYSITAEEAALLQPGMRVAVPFGKSKIYTGVVQCIHQNPPEVYEAKEIHQLLDDYPIVNTTQLKHWEWIASYYMCTLGEVVRSALPGAFLLESETLVLRNREYEIDENTLLDDEFLVFEALQHQTILKVQEVSAIVERKNVLPILQRLLEKKVIVLKEEVYEQYKPKLVRYVKLGTEHASDEKLEELLKTLTRAPKQSQVVLTLFQLQGKSQHPIKVSELEASSNTSKAVIKSLVDKGILEEYFIKTDRVNYDGDADNSETKDLNEYQKAALVDIKASFQTGKVTLLKGVTSSGKTEVYVKLIEECLEKGLQALYLLPEIALTTQLISRLQEYFGEKIAIYHSKYNVQERVEVWQNVLQEKPKAQLVIGARSAMYLPFSKLGLVIVDEEHESSFKQFDPAPRYHARDAAVVLGHLHKANILLGSATPSVESYHNAQTGKYGFAEITRRYGNVLMPEMELVDIKEASRKRKMKGHFSERLFMEMEETLQEGAQIILFQNRRGFAPLMECLTCGHTPQCLNCDVSLTYHQYRNQLRCHYCGHHTALPEICFACGSPDLDTKGFGTEQIEKEVSGLFPEAKVGRMDLDTTRGKHGYEKIITAFEQKELDILVGTQMLTKGLDFRNVNLVGVMNADSLLNFPDYRAHERTYQLLTQVAGRAGRTKKRGRVIIQTYNPYHQILKQVTTSDYKGMYTEQLYEREQFKYPPVNRIIKVTFKHKNYQVLNEAADWFAGALRTNFGGTVLGPEYPPVARIRNQYLKHIVIKIRKAHSLAQTKANIRRIEKTFKAVAMFRSVRVIYNVDHI</sequence>
<dbReference type="Proteomes" id="UP000186953">
    <property type="component" value="Unassembled WGS sequence"/>
</dbReference>
<dbReference type="PROSITE" id="PS51194">
    <property type="entry name" value="HELICASE_CTER"/>
    <property type="match status" value="1"/>
</dbReference>
<accession>A0A1N6TV24</accession>
<dbReference type="Gene3D" id="3.40.50.300">
    <property type="entry name" value="P-loop containing nucleotide triphosphate hydrolases"/>
    <property type="match status" value="2"/>
</dbReference>
<keyword evidence="6 12" id="KW-0347">Helicase</keyword>
<dbReference type="GO" id="GO:0006302">
    <property type="term" value="P:double-strand break repair"/>
    <property type="evidence" value="ECO:0007669"/>
    <property type="project" value="InterPro"/>
</dbReference>